<dbReference type="Gene3D" id="3.40.1190.20">
    <property type="match status" value="1"/>
</dbReference>
<keyword evidence="3" id="KW-0808">Transferase</keyword>
<dbReference type="PANTHER" id="PTHR20858:SF17">
    <property type="entry name" value="HYDROXYMETHYLPYRIMIDINE_PHOSPHOMETHYLPYRIMIDINE KINASE THI20-RELATED"/>
    <property type="match status" value="1"/>
</dbReference>
<dbReference type="SUPFAM" id="SSF53613">
    <property type="entry name" value="Ribokinase-like"/>
    <property type="match status" value="1"/>
</dbReference>
<organism evidence="3 4">
    <name type="scientific">Parvimonas micra</name>
    <dbReference type="NCBI Taxonomy" id="33033"/>
    <lineage>
        <taxon>Bacteria</taxon>
        <taxon>Bacillati</taxon>
        <taxon>Bacillota</taxon>
        <taxon>Tissierellia</taxon>
        <taxon>Tissierellales</taxon>
        <taxon>Peptoniphilaceae</taxon>
        <taxon>Parvimonas</taxon>
    </lineage>
</organism>
<sequence>MKILVFNDYCVVGNIAMKANISVLSQNGHEVFGVPTKIFSSNMSYKDYISFYMPNFSEIVKKIFEIQKIDAIYIGFIDDEEIFEIIKDILQKFKGKVILDPILGDNGVKYFGTTGKQIAFYREILKFADAVTPNLTEAILLTDYNKNFSEIEREDVEKIAKNLLEMGVKRIIIKSFEKNNILNTLCFSENTIKWFESKKIDIKICGTGDVFSSLVASELVKGEKLENSIQKIQTLLFENIIKQEKQDGLNEIQLENFKIGE</sequence>
<feature type="domain" description="Pyridoxamine kinase/Phosphomethylpyrimidine kinase" evidence="2">
    <location>
        <begin position="22"/>
        <end position="241"/>
    </location>
</feature>
<dbReference type="InterPro" id="IPR029056">
    <property type="entry name" value="Ribokinase-like"/>
</dbReference>
<keyword evidence="3" id="KW-0418">Kinase</keyword>
<evidence type="ECO:0000259" key="2">
    <source>
        <dbReference type="Pfam" id="PF08543"/>
    </source>
</evidence>
<dbReference type="GO" id="GO:0008972">
    <property type="term" value="F:phosphomethylpyrimidine kinase activity"/>
    <property type="evidence" value="ECO:0007669"/>
    <property type="project" value="TreeGrafter"/>
</dbReference>
<protein>
    <submittedName>
        <fullName evidence="3">Bifunctional hydroxymethylpyrimidine kinase/phosphomethylpyrimidine kinase</fullName>
    </submittedName>
</protein>
<name>A0A930E2F3_9FIRM</name>
<dbReference type="RefSeq" id="WP_278478216.1">
    <property type="nucleotide sequence ID" value="NZ_JABZRE010000026.1"/>
</dbReference>
<gene>
    <name evidence="3" type="ORF">HXM94_06350</name>
</gene>
<dbReference type="InterPro" id="IPR013749">
    <property type="entry name" value="PM/HMP-P_kinase-1"/>
</dbReference>
<keyword evidence="1" id="KW-0784">Thiamine biosynthesis</keyword>
<proteinExistence type="predicted"/>
<dbReference type="Proteomes" id="UP000758611">
    <property type="component" value="Unassembled WGS sequence"/>
</dbReference>
<evidence type="ECO:0000256" key="1">
    <source>
        <dbReference type="ARBA" id="ARBA00022977"/>
    </source>
</evidence>
<dbReference type="GO" id="GO:0005829">
    <property type="term" value="C:cytosol"/>
    <property type="evidence" value="ECO:0007669"/>
    <property type="project" value="TreeGrafter"/>
</dbReference>
<reference evidence="3" key="1">
    <citation type="submission" date="2020-04" db="EMBL/GenBank/DDBJ databases">
        <title>Deep metagenomics examines the oral microbiome during advanced dental caries in children, revealing novel taxa and co-occurrences with host molecules.</title>
        <authorList>
            <person name="Baker J.L."/>
            <person name="Morton J.T."/>
            <person name="Dinis M."/>
            <person name="Alvarez R."/>
            <person name="Tran N.C."/>
            <person name="Knight R."/>
            <person name="Edlund A."/>
        </authorList>
    </citation>
    <scope>NUCLEOTIDE SEQUENCE</scope>
    <source>
        <strain evidence="3">JCVI_23_bin.11</strain>
    </source>
</reference>
<dbReference type="PANTHER" id="PTHR20858">
    <property type="entry name" value="PHOSPHOMETHYLPYRIMIDINE KINASE"/>
    <property type="match status" value="1"/>
</dbReference>
<dbReference type="GO" id="GO:0008902">
    <property type="term" value="F:hydroxymethylpyrimidine kinase activity"/>
    <property type="evidence" value="ECO:0007669"/>
    <property type="project" value="TreeGrafter"/>
</dbReference>
<accession>A0A930E2F3</accession>
<evidence type="ECO:0000313" key="4">
    <source>
        <dbReference type="Proteomes" id="UP000758611"/>
    </source>
</evidence>
<dbReference type="GO" id="GO:0009228">
    <property type="term" value="P:thiamine biosynthetic process"/>
    <property type="evidence" value="ECO:0007669"/>
    <property type="project" value="UniProtKB-KW"/>
</dbReference>
<dbReference type="EMBL" id="JABZRE010000026">
    <property type="protein sequence ID" value="MBF1307380.1"/>
    <property type="molecule type" value="Genomic_DNA"/>
</dbReference>
<comment type="caution">
    <text evidence="3">The sequence shown here is derived from an EMBL/GenBank/DDBJ whole genome shotgun (WGS) entry which is preliminary data.</text>
</comment>
<dbReference type="Pfam" id="PF08543">
    <property type="entry name" value="Phos_pyr_kin"/>
    <property type="match status" value="1"/>
</dbReference>
<dbReference type="AlphaFoldDB" id="A0A930E2F3"/>
<evidence type="ECO:0000313" key="3">
    <source>
        <dbReference type="EMBL" id="MBF1307380.1"/>
    </source>
</evidence>